<protein>
    <submittedName>
        <fullName evidence="1">Uncharacterized protein</fullName>
    </submittedName>
</protein>
<sequence>MVRYQDNSCGMVEDFILEDLIWGDEITAFRRAGGWAVIGRDRLRSQGRERRKKGALINIFV</sequence>
<comment type="caution">
    <text evidence="1">The sequence shown here is derived from an EMBL/GenBank/DDBJ whole genome shotgun (WGS) entry which is preliminary data.</text>
</comment>
<gene>
    <name evidence="1" type="ORF">KJB30_12390</name>
</gene>
<name>A0ABS5UA81_9BACT</name>
<evidence type="ECO:0000313" key="1">
    <source>
        <dbReference type="EMBL" id="MBT1072589.1"/>
    </source>
</evidence>
<dbReference type="Proteomes" id="UP000784128">
    <property type="component" value="Unassembled WGS sequence"/>
</dbReference>
<evidence type="ECO:0000313" key="2">
    <source>
        <dbReference type="Proteomes" id="UP000784128"/>
    </source>
</evidence>
<keyword evidence="2" id="KW-1185">Reference proteome</keyword>
<dbReference type="EMBL" id="JAHDYS010000011">
    <property type="protein sequence ID" value="MBT1072589.1"/>
    <property type="molecule type" value="Genomic_DNA"/>
</dbReference>
<dbReference type="NCBIfam" id="NF045719">
    <property type="entry name" value="GSU3473_fam"/>
    <property type="match status" value="1"/>
</dbReference>
<accession>A0ABS5UA81</accession>
<organism evidence="1 2">
    <name type="scientific">Pelotalea chapellei</name>
    <dbReference type="NCBI Taxonomy" id="44671"/>
    <lineage>
        <taxon>Bacteria</taxon>
        <taxon>Pseudomonadati</taxon>
        <taxon>Thermodesulfobacteriota</taxon>
        <taxon>Desulfuromonadia</taxon>
        <taxon>Geobacterales</taxon>
        <taxon>Geobacteraceae</taxon>
        <taxon>Pelotalea</taxon>
    </lineage>
</organism>
<reference evidence="1 2" key="1">
    <citation type="submission" date="2021-05" db="EMBL/GenBank/DDBJ databases">
        <title>The draft genome of Geobacter chapellei DSM 13688.</title>
        <authorList>
            <person name="Xu Z."/>
            <person name="Masuda Y."/>
            <person name="Itoh H."/>
            <person name="Senoo K."/>
        </authorList>
    </citation>
    <scope>NUCLEOTIDE SEQUENCE [LARGE SCALE GENOMIC DNA]</scope>
    <source>
        <strain evidence="1 2">DSM 13688</strain>
    </source>
</reference>
<dbReference type="InterPro" id="IPR054686">
    <property type="entry name" value="GSU3473-like"/>
</dbReference>
<proteinExistence type="predicted"/>